<evidence type="ECO:0000256" key="3">
    <source>
        <dbReference type="ARBA" id="ARBA00022989"/>
    </source>
</evidence>
<keyword evidence="4 5" id="KW-0472">Membrane</keyword>
<dbReference type="PANTHER" id="PTHR12107:SF0">
    <property type="entry name" value="STARGAZIN (MAMMALIAN CALCIUM CHANNEL) HOMOLOG"/>
    <property type="match status" value="1"/>
</dbReference>
<organism evidence="6 7">
    <name type="scientific">Magallana gigas</name>
    <name type="common">Pacific oyster</name>
    <name type="synonym">Crassostrea gigas</name>
    <dbReference type="NCBI Taxonomy" id="29159"/>
    <lineage>
        <taxon>Eukaryota</taxon>
        <taxon>Metazoa</taxon>
        <taxon>Spiralia</taxon>
        <taxon>Lophotrochozoa</taxon>
        <taxon>Mollusca</taxon>
        <taxon>Bivalvia</taxon>
        <taxon>Autobranchia</taxon>
        <taxon>Pteriomorphia</taxon>
        <taxon>Ostreida</taxon>
        <taxon>Ostreoidea</taxon>
        <taxon>Ostreidae</taxon>
        <taxon>Magallana</taxon>
    </lineage>
</organism>
<dbReference type="AlphaFoldDB" id="A0A8W8M8N2"/>
<dbReference type="GO" id="GO:0099590">
    <property type="term" value="P:neurotransmitter receptor internalization"/>
    <property type="evidence" value="ECO:0007669"/>
    <property type="project" value="TreeGrafter"/>
</dbReference>
<feature type="transmembrane region" description="Helical" evidence="5">
    <location>
        <begin position="235"/>
        <end position="261"/>
    </location>
</feature>
<protein>
    <recommendedName>
        <fullName evidence="8">Voltage-dependent calcium channel gamma-7 subunit</fullName>
    </recommendedName>
</protein>
<evidence type="ECO:0000256" key="1">
    <source>
        <dbReference type="ARBA" id="ARBA00004141"/>
    </source>
</evidence>
<feature type="transmembrane region" description="Helical" evidence="5">
    <location>
        <begin position="37"/>
        <end position="60"/>
    </location>
</feature>
<dbReference type="InterPro" id="IPR004031">
    <property type="entry name" value="PMP22/EMP/MP20/Claudin"/>
</dbReference>
<feature type="transmembrane region" description="Helical" evidence="5">
    <location>
        <begin position="165"/>
        <end position="184"/>
    </location>
</feature>
<keyword evidence="7" id="KW-1185">Reference proteome</keyword>
<dbReference type="GO" id="GO:0098839">
    <property type="term" value="C:postsynaptic density membrane"/>
    <property type="evidence" value="ECO:0007669"/>
    <property type="project" value="TreeGrafter"/>
</dbReference>
<keyword evidence="2 5" id="KW-0812">Transmembrane</keyword>
<proteinExistence type="predicted"/>
<dbReference type="GO" id="GO:0098943">
    <property type="term" value="P:neurotransmitter receptor transport, postsynaptic endosome to lysosome"/>
    <property type="evidence" value="ECO:0007669"/>
    <property type="project" value="TreeGrafter"/>
</dbReference>
<evidence type="ECO:0000313" key="7">
    <source>
        <dbReference type="Proteomes" id="UP000005408"/>
    </source>
</evidence>
<dbReference type="Proteomes" id="UP000005408">
    <property type="component" value="Unassembled WGS sequence"/>
</dbReference>
<dbReference type="GO" id="GO:0016247">
    <property type="term" value="F:channel regulator activity"/>
    <property type="evidence" value="ECO:0007669"/>
    <property type="project" value="TreeGrafter"/>
</dbReference>
<dbReference type="InterPro" id="IPR051072">
    <property type="entry name" value="CACNG_subunit"/>
</dbReference>
<evidence type="ECO:0008006" key="8">
    <source>
        <dbReference type="Google" id="ProtNLM"/>
    </source>
</evidence>
<reference evidence="6" key="1">
    <citation type="submission" date="2022-08" db="UniProtKB">
        <authorList>
            <consortium name="EnsemblMetazoa"/>
        </authorList>
    </citation>
    <scope>IDENTIFICATION</scope>
    <source>
        <strain evidence="6">05x7-T-G4-1.051#20</strain>
    </source>
</reference>
<accession>A0A8W8M8N2</accession>
<dbReference type="Pfam" id="PF13903">
    <property type="entry name" value="Claudin_2"/>
    <property type="match status" value="1"/>
</dbReference>
<keyword evidence="3 5" id="KW-1133">Transmembrane helix</keyword>
<dbReference type="GO" id="GO:0005245">
    <property type="term" value="F:voltage-gated calcium channel activity"/>
    <property type="evidence" value="ECO:0007669"/>
    <property type="project" value="TreeGrafter"/>
</dbReference>
<dbReference type="PANTHER" id="PTHR12107">
    <property type="entry name" value="VOLTAGE-DEPENDENT CALCIUM CHANNEL GAMMA SUBUNIT"/>
    <property type="match status" value="1"/>
</dbReference>
<dbReference type="GO" id="GO:0051968">
    <property type="term" value="P:positive regulation of synaptic transmission, glutamatergic"/>
    <property type="evidence" value="ECO:0007669"/>
    <property type="project" value="TreeGrafter"/>
</dbReference>
<dbReference type="GO" id="GO:0019226">
    <property type="term" value="P:transmission of nerve impulse"/>
    <property type="evidence" value="ECO:0007669"/>
    <property type="project" value="TreeGrafter"/>
</dbReference>
<dbReference type="EnsemblMetazoa" id="G3157.7">
    <property type="protein sequence ID" value="G3157.7:cds"/>
    <property type="gene ID" value="G3157"/>
</dbReference>
<name>A0A8W8M8N2_MAGGI</name>
<sequence length="293" mass="32497">MAGGCKWAAFYQYLPYSRSCLYISSIMRCSTHTITKMSLFFGAVAISTMALAVATNHWIIAWETTTPYYPSHLEDEFEEDLNFTMEGVSSDLPEINLLVNTTSNFGLWQVCISAKSFEPSTGFVNGIYVECMSLLKYKTTPAEDTSNQEISLKIADSQNNMAPHFVVNLFLMLLAAIFHVVGAVKASSRTLIGGIIYIIAGLCTAVSIVIYITFVNDGVHYAGPEKENSYFEYRYGWSAYVLTISYLSSQVAAVLCVTLFLQRYPNVNDLVRLIPGLDKKVPKPEGPDQGTLI</sequence>
<evidence type="ECO:0000256" key="5">
    <source>
        <dbReference type="SAM" id="Phobius"/>
    </source>
</evidence>
<dbReference type="GO" id="GO:0098970">
    <property type="term" value="P:postsynaptic neurotransmitter receptor diffusion trapping"/>
    <property type="evidence" value="ECO:0007669"/>
    <property type="project" value="TreeGrafter"/>
</dbReference>
<comment type="subcellular location">
    <subcellularLocation>
        <location evidence="1">Membrane</location>
        <topology evidence="1">Multi-pass membrane protein</topology>
    </subcellularLocation>
</comment>
<dbReference type="GO" id="GO:0032281">
    <property type="term" value="C:AMPA glutamate receptor complex"/>
    <property type="evidence" value="ECO:0007669"/>
    <property type="project" value="TreeGrafter"/>
</dbReference>
<dbReference type="Gene3D" id="1.20.140.150">
    <property type="match status" value="1"/>
</dbReference>
<evidence type="ECO:0000313" key="6">
    <source>
        <dbReference type="EnsemblMetazoa" id="G3157.7:cds"/>
    </source>
</evidence>
<evidence type="ECO:0000256" key="2">
    <source>
        <dbReference type="ARBA" id="ARBA00022692"/>
    </source>
</evidence>
<evidence type="ECO:0000256" key="4">
    <source>
        <dbReference type="ARBA" id="ARBA00023136"/>
    </source>
</evidence>
<feature type="transmembrane region" description="Helical" evidence="5">
    <location>
        <begin position="191"/>
        <end position="215"/>
    </location>
</feature>